<dbReference type="CDD" id="cd04301">
    <property type="entry name" value="NAT_SF"/>
    <property type="match status" value="1"/>
</dbReference>
<evidence type="ECO:0000313" key="3">
    <source>
        <dbReference type="Proteomes" id="UP001479520"/>
    </source>
</evidence>
<name>A0ABZ2XP79_9RHOO</name>
<evidence type="ECO:0000259" key="1">
    <source>
        <dbReference type="PROSITE" id="PS51186"/>
    </source>
</evidence>
<gene>
    <name evidence="2" type="ORF">AADV58_17730</name>
</gene>
<reference evidence="2 3" key="1">
    <citation type="submission" date="2024-04" db="EMBL/GenBank/DDBJ databases">
        <title>Dissimilatory iodate-reducing microorganisms contribute to the enrichment of iodine in groundwater.</title>
        <authorList>
            <person name="Jiang Z."/>
        </authorList>
    </citation>
    <scope>NUCLEOTIDE SEQUENCE [LARGE SCALE GENOMIC DNA]</scope>
    <source>
        <strain evidence="2 3">NCP973</strain>
        <plasmid evidence="2 3">unnamed1</plasmid>
    </source>
</reference>
<dbReference type="Pfam" id="PF00583">
    <property type="entry name" value="Acetyltransf_1"/>
    <property type="match status" value="1"/>
</dbReference>
<feature type="domain" description="N-acetyltransferase" evidence="1">
    <location>
        <begin position="1"/>
        <end position="142"/>
    </location>
</feature>
<dbReference type="Gene3D" id="3.40.630.30">
    <property type="match status" value="1"/>
</dbReference>
<dbReference type="InterPro" id="IPR000182">
    <property type="entry name" value="GNAT_dom"/>
</dbReference>
<evidence type="ECO:0000313" key="2">
    <source>
        <dbReference type="EMBL" id="WZJ23249.1"/>
    </source>
</evidence>
<dbReference type="SUPFAM" id="SSF55729">
    <property type="entry name" value="Acyl-CoA N-acyltransferases (Nat)"/>
    <property type="match status" value="1"/>
</dbReference>
<dbReference type="PROSITE" id="PS51186">
    <property type="entry name" value="GNAT"/>
    <property type="match status" value="1"/>
</dbReference>
<dbReference type="Proteomes" id="UP001479520">
    <property type="component" value="Plasmid unnamed1"/>
</dbReference>
<protein>
    <submittedName>
        <fullName evidence="2">GNAT family N-acetyltransferase</fullName>
    </submittedName>
</protein>
<proteinExistence type="predicted"/>
<dbReference type="RefSeq" id="WP_341744588.1">
    <property type="nucleotide sequence ID" value="NZ_CP151407.1"/>
</dbReference>
<dbReference type="InterPro" id="IPR016181">
    <property type="entry name" value="Acyl_CoA_acyltransferase"/>
</dbReference>
<keyword evidence="3" id="KW-1185">Reference proteome</keyword>
<organism evidence="2 3">
    <name type="scientific">Azonexus hydrophilus</name>
    <dbReference type="NCBI Taxonomy" id="418702"/>
    <lineage>
        <taxon>Bacteria</taxon>
        <taxon>Pseudomonadati</taxon>
        <taxon>Pseudomonadota</taxon>
        <taxon>Betaproteobacteria</taxon>
        <taxon>Rhodocyclales</taxon>
        <taxon>Azonexaceae</taxon>
        <taxon>Azonexus</taxon>
    </lineage>
</organism>
<accession>A0ABZ2XP79</accession>
<dbReference type="EMBL" id="CP151407">
    <property type="protein sequence ID" value="WZJ23249.1"/>
    <property type="molecule type" value="Genomic_DNA"/>
</dbReference>
<geneLocation type="plasmid" evidence="2 3">
    <name>unnamed1</name>
</geneLocation>
<sequence length="145" mass="15899">MNLPQRMLAAGWEKLAKGHPDAFSDVSFTWKRGPVRMAITAETLGVHNGTVHTYVACGGELTLYRVFVDEPARGQGYAKKALTELFAFADAMGLEFYVEPLPFKMETGGSTPLSRQDLQRLYASLGFLPDDAGCKVMRRPAVTVA</sequence>
<keyword evidence="2" id="KW-0614">Plasmid</keyword>